<evidence type="ECO:0000256" key="1">
    <source>
        <dbReference type="SAM" id="MobiDB-lite"/>
    </source>
</evidence>
<dbReference type="EMBL" id="CADCVB010000151">
    <property type="protein sequence ID" value="CAA9439185.1"/>
    <property type="molecule type" value="Genomic_DNA"/>
</dbReference>
<proteinExistence type="predicted"/>
<sequence>MEAVETITREELKEKMDRGDGFVLVETLPELATTGYANARDYEGYAGLANAGLPTESGGRRDGRDVSDDATVTF</sequence>
<feature type="region of interest" description="Disordered" evidence="1">
    <location>
        <begin position="50"/>
        <end position="74"/>
    </location>
</feature>
<organism evidence="2">
    <name type="scientific">uncultured Rubrobacteraceae bacterium</name>
    <dbReference type="NCBI Taxonomy" id="349277"/>
    <lineage>
        <taxon>Bacteria</taxon>
        <taxon>Bacillati</taxon>
        <taxon>Actinomycetota</taxon>
        <taxon>Rubrobacteria</taxon>
        <taxon>Rubrobacterales</taxon>
        <taxon>Rubrobacteraceae</taxon>
        <taxon>environmental samples</taxon>
    </lineage>
</organism>
<feature type="compositionally biased region" description="Basic and acidic residues" evidence="1">
    <location>
        <begin position="58"/>
        <end position="67"/>
    </location>
</feature>
<gene>
    <name evidence="2" type="ORF">AVDCRST_MAG78-2291</name>
</gene>
<dbReference type="AlphaFoldDB" id="A0A6J4QE14"/>
<evidence type="ECO:0000313" key="2">
    <source>
        <dbReference type="EMBL" id="CAA9439185.1"/>
    </source>
</evidence>
<protein>
    <submittedName>
        <fullName evidence="2">Uncharacterized protein</fullName>
    </submittedName>
</protein>
<reference evidence="2" key="1">
    <citation type="submission" date="2020-02" db="EMBL/GenBank/DDBJ databases">
        <authorList>
            <person name="Meier V. D."/>
        </authorList>
    </citation>
    <scope>NUCLEOTIDE SEQUENCE</scope>
    <source>
        <strain evidence="2">AVDCRST_MAG78</strain>
    </source>
</reference>
<accession>A0A6J4QE14</accession>
<name>A0A6J4QE14_9ACTN</name>